<evidence type="ECO:0000256" key="6">
    <source>
        <dbReference type="ARBA" id="ARBA00022801"/>
    </source>
</evidence>
<dbReference type="EMBL" id="JAULSO010000001">
    <property type="protein sequence ID" value="KAK3693420.1"/>
    <property type="molecule type" value="Genomic_DNA"/>
</dbReference>
<keyword evidence="8 10" id="KW-0326">Glycosidase</keyword>
<evidence type="ECO:0000313" key="13">
    <source>
        <dbReference type="Proteomes" id="UP001270362"/>
    </source>
</evidence>
<proteinExistence type="inferred from homology"/>
<keyword evidence="7" id="KW-0119">Carbohydrate metabolism</keyword>
<keyword evidence="9 10" id="KW-0624">Polysaccharide degradation</keyword>
<evidence type="ECO:0000256" key="5">
    <source>
        <dbReference type="ARBA" id="ARBA00022729"/>
    </source>
</evidence>
<evidence type="ECO:0000256" key="8">
    <source>
        <dbReference type="ARBA" id="ARBA00023295"/>
    </source>
</evidence>
<dbReference type="GO" id="GO:0005576">
    <property type="term" value="C:extracellular region"/>
    <property type="evidence" value="ECO:0007669"/>
    <property type="project" value="UniProtKB-SubCell"/>
</dbReference>
<dbReference type="PANTHER" id="PTHR42061">
    <property type="entry name" value="ENDO-CHITOSANASE"/>
    <property type="match status" value="1"/>
</dbReference>
<keyword evidence="6 10" id="KW-0378">Hydrolase</keyword>
<comment type="subcellular location">
    <subcellularLocation>
        <location evidence="2 10">Secreted</location>
    </subcellularLocation>
</comment>
<dbReference type="Pfam" id="PF07335">
    <property type="entry name" value="Glyco_hydro_75"/>
    <property type="match status" value="1"/>
</dbReference>
<feature type="signal peptide" evidence="10">
    <location>
        <begin position="1"/>
        <end position="22"/>
    </location>
</feature>
<feature type="chain" id="PRO_5041768485" description="Endo-chitosanase" evidence="10">
    <location>
        <begin position="23"/>
        <end position="299"/>
    </location>
</feature>
<dbReference type="GO" id="GO:0000272">
    <property type="term" value="P:polysaccharide catabolic process"/>
    <property type="evidence" value="ECO:0007669"/>
    <property type="project" value="UniProtKB-KW"/>
</dbReference>
<feature type="region of interest" description="Disordered" evidence="11">
    <location>
        <begin position="187"/>
        <end position="267"/>
    </location>
</feature>
<accession>A0AAE0XHN0</accession>
<dbReference type="Proteomes" id="UP001270362">
    <property type="component" value="Unassembled WGS sequence"/>
</dbReference>
<evidence type="ECO:0000256" key="2">
    <source>
        <dbReference type="ARBA" id="ARBA00004613"/>
    </source>
</evidence>
<evidence type="ECO:0000256" key="3">
    <source>
        <dbReference type="ARBA" id="ARBA00007799"/>
    </source>
</evidence>
<dbReference type="EC" id="3.2.1.132" evidence="10"/>
<dbReference type="AlphaFoldDB" id="A0AAE0XHN0"/>
<dbReference type="PANTHER" id="PTHR42061:SF6">
    <property type="entry name" value="ENDO-CHITOSANASE"/>
    <property type="match status" value="1"/>
</dbReference>
<protein>
    <recommendedName>
        <fullName evidence="10">Endo-chitosanase</fullName>
        <ecNumber evidence="10">3.2.1.132</ecNumber>
    </recommendedName>
</protein>
<sequence>MPRLITRHLLILLAAWCGASTARDVPANIREFYNAVRRNGSCANQLATGFWATEPGASTFSYCGDHMPDYGVLYIQGRGGSLADRDIDCDGIQGGPGDDGRCDAVASPDLQLATSFQDEVASYGKGINGGHGHSQEDVLYMAFAGPEAVPGARGARWDAKSYEEFERSVEGLGDRLVKRIGGVGKDLDMGAGAGAGGRERGSEGSGETYQGGRVAGETYQGSEGPGKSDSGSEFAGQSGSEGADGNEGGDAGAGAGQGRGAVENGIQEPEANRTVKVTVDLEAVATAVVVFAFWVWAST</sequence>
<keyword evidence="4" id="KW-0964">Secreted</keyword>
<dbReference type="GO" id="GO:0016977">
    <property type="term" value="F:chitosanase activity"/>
    <property type="evidence" value="ECO:0007669"/>
    <property type="project" value="UniProtKB-EC"/>
</dbReference>
<evidence type="ECO:0000256" key="11">
    <source>
        <dbReference type="SAM" id="MobiDB-lite"/>
    </source>
</evidence>
<gene>
    <name evidence="12" type="ORF">B0T22DRAFT_420728</name>
</gene>
<dbReference type="InterPro" id="IPR009939">
    <property type="entry name" value="Chitosanase_fungal"/>
</dbReference>
<comment type="function">
    <text evidence="10">Chitosanase catalyzing the endo-type cleavage of chitosan, the deacylated form of chitin. Chitosanase may be crucial in the degradation of the deacetylated portion of chitin in the fungal cell wall.</text>
</comment>
<evidence type="ECO:0000256" key="7">
    <source>
        <dbReference type="ARBA" id="ARBA00023277"/>
    </source>
</evidence>
<comment type="similarity">
    <text evidence="3 10">Belongs to the glycosyl hydrolase 75 family.</text>
</comment>
<evidence type="ECO:0000256" key="10">
    <source>
        <dbReference type="RuleBase" id="RU361208"/>
    </source>
</evidence>
<evidence type="ECO:0000256" key="1">
    <source>
        <dbReference type="ARBA" id="ARBA00000405"/>
    </source>
</evidence>
<feature type="compositionally biased region" description="Gly residues" evidence="11">
    <location>
        <begin position="245"/>
        <end position="259"/>
    </location>
</feature>
<comment type="caution">
    <text evidence="12">The sequence shown here is derived from an EMBL/GenBank/DDBJ whole genome shotgun (WGS) entry which is preliminary data.</text>
</comment>
<keyword evidence="13" id="KW-1185">Reference proteome</keyword>
<name>A0AAE0XHN0_9PEZI</name>
<organism evidence="12 13">
    <name type="scientific">Podospora appendiculata</name>
    <dbReference type="NCBI Taxonomy" id="314037"/>
    <lineage>
        <taxon>Eukaryota</taxon>
        <taxon>Fungi</taxon>
        <taxon>Dikarya</taxon>
        <taxon>Ascomycota</taxon>
        <taxon>Pezizomycotina</taxon>
        <taxon>Sordariomycetes</taxon>
        <taxon>Sordariomycetidae</taxon>
        <taxon>Sordariales</taxon>
        <taxon>Podosporaceae</taxon>
        <taxon>Podospora</taxon>
    </lineage>
</organism>
<evidence type="ECO:0000313" key="12">
    <source>
        <dbReference type="EMBL" id="KAK3693420.1"/>
    </source>
</evidence>
<reference evidence="12" key="1">
    <citation type="journal article" date="2023" name="Mol. Phylogenet. Evol.">
        <title>Genome-scale phylogeny and comparative genomics of the fungal order Sordariales.</title>
        <authorList>
            <person name="Hensen N."/>
            <person name="Bonometti L."/>
            <person name="Westerberg I."/>
            <person name="Brannstrom I.O."/>
            <person name="Guillou S."/>
            <person name="Cros-Aarteil S."/>
            <person name="Calhoun S."/>
            <person name="Haridas S."/>
            <person name="Kuo A."/>
            <person name="Mondo S."/>
            <person name="Pangilinan J."/>
            <person name="Riley R."/>
            <person name="LaButti K."/>
            <person name="Andreopoulos B."/>
            <person name="Lipzen A."/>
            <person name="Chen C."/>
            <person name="Yan M."/>
            <person name="Daum C."/>
            <person name="Ng V."/>
            <person name="Clum A."/>
            <person name="Steindorff A."/>
            <person name="Ohm R.A."/>
            <person name="Martin F."/>
            <person name="Silar P."/>
            <person name="Natvig D.O."/>
            <person name="Lalanne C."/>
            <person name="Gautier V."/>
            <person name="Ament-Velasquez S.L."/>
            <person name="Kruys A."/>
            <person name="Hutchinson M.I."/>
            <person name="Powell A.J."/>
            <person name="Barry K."/>
            <person name="Miller A.N."/>
            <person name="Grigoriev I.V."/>
            <person name="Debuchy R."/>
            <person name="Gladieux P."/>
            <person name="Hiltunen Thoren M."/>
            <person name="Johannesson H."/>
        </authorList>
    </citation>
    <scope>NUCLEOTIDE SEQUENCE</scope>
    <source>
        <strain evidence="12">CBS 314.62</strain>
    </source>
</reference>
<keyword evidence="5 10" id="KW-0732">Signal</keyword>
<comment type="catalytic activity">
    <reaction evidence="1 10">
        <text>Endohydrolysis of beta-(1-&gt;4)-linkages between D-glucosamine residues in a partly acetylated chitosan.</text>
        <dbReference type="EC" id="3.2.1.132"/>
    </reaction>
</comment>
<reference evidence="12" key="2">
    <citation type="submission" date="2023-06" db="EMBL/GenBank/DDBJ databases">
        <authorList>
            <consortium name="Lawrence Berkeley National Laboratory"/>
            <person name="Haridas S."/>
            <person name="Hensen N."/>
            <person name="Bonometti L."/>
            <person name="Westerberg I."/>
            <person name="Brannstrom I.O."/>
            <person name="Guillou S."/>
            <person name="Cros-Aarteil S."/>
            <person name="Calhoun S."/>
            <person name="Kuo A."/>
            <person name="Mondo S."/>
            <person name="Pangilinan J."/>
            <person name="Riley R."/>
            <person name="Labutti K."/>
            <person name="Andreopoulos B."/>
            <person name="Lipzen A."/>
            <person name="Chen C."/>
            <person name="Yanf M."/>
            <person name="Daum C."/>
            <person name="Ng V."/>
            <person name="Clum A."/>
            <person name="Steindorff A."/>
            <person name="Ohm R."/>
            <person name="Martin F."/>
            <person name="Silar P."/>
            <person name="Natvig D."/>
            <person name="Lalanne C."/>
            <person name="Gautier V."/>
            <person name="Ament-Velasquez S.L."/>
            <person name="Kruys A."/>
            <person name="Hutchinson M.I."/>
            <person name="Powell A.J."/>
            <person name="Barry K."/>
            <person name="Miller A.N."/>
            <person name="Grigoriev I.V."/>
            <person name="Debuchy R."/>
            <person name="Gladieux P."/>
            <person name="Thoren M.H."/>
            <person name="Johannesson H."/>
        </authorList>
    </citation>
    <scope>NUCLEOTIDE SEQUENCE</scope>
    <source>
        <strain evidence="12">CBS 314.62</strain>
    </source>
</reference>
<evidence type="ECO:0000256" key="4">
    <source>
        <dbReference type="ARBA" id="ARBA00022525"/>
    </source>
</evidence>
<evidence type="ECO:0000256" key="9">
    <source>
        <dbReference type="ARBA" id="ARBA00023326"/>
    </source>
</evidence>